<feature type="compositionally biased region" description="Basic and acidic residues" evidence="15">
    <location>
        <begin position="81"/>
        <end position="97"/>
    </location>
</feature>
<dbReference type="Gene3D" id="1.10.1080.10">
    <property type="entry name" value="Glutathione Synthetase, Chain A, domain 3"/>
    <property type="match status" value="1"/>
</dbReference>
<dbReference type="InterPro" id="IPR005615">
    <property type="entry name" value="Glutathione_synthase"/>
</dbReference>
<feature type="compositionally biased region" description="Low complexity" evidence="15">
    <location>
        <begin position="17"/>
        <end position="28"/>
    </location>
</feature>
<dbReference type="InterPro" id="IPR013929">
    <property type="entry name" value="RPAP1_C"/>
</dbReference>
<evidence type="ECO:0000256" key="8">
    <source>
        <dbReference type="ARBA" id="ARBA00022684"/>
    </source>
</evidence>
<evidence type="ECO:0000256" key="7">
    <source>
        <dbReference type="ARBA" id="ARBA00022598"/>
    </source>
</evidence>
<evidence type="ECO:0000259" key="18">
    <source>
        <dbReference type="Pfam" id="PF08621"/>
    </source>
</evidence>
<dbReference type="Gene3D" id="3.30.1490.50">
    <property type="match status" value="1"/>
</dbReference>
<feature type="region of interest" description="Disordered" evidence="15">
    <location>
        <begin position="243"/>
        <end position="263"/>
    </location>
</feature>
<dbReference type="InterPro" id="IPR014042">
    <property type="entry name" value="Glutathione_synthase_a-hlx"/>
</dbReference>
<feature type="domain" description="RPAP1/MINIYO-like TPR repeats" evidence="19">
    <location>
        <begin position="1072"/>
        <end position="1180"/>
    </location>
</feature>
<dbReference type="EC" id="6.3.2.3" evidence="6"/>
<feature type="region of interest" description="Disordered" evidence="15">
    <location>
        <begin position="1"/>
        <end position="107"/>
    </location>
</feature>
<evidence type="ECO:0000256" key="13">
    <source>
        <dbReference type="ARBA" id="ARBA00023163"/>
    </source>
</evidence>
<keyword evidence="12" id="KW-0460">Magnesium</keyword>
<proteinExistence type="inferred from homology"/>
<dbReference type="GO" id="GO:0046872">
    <property type="term" value="F:metal ion binding"/>
    <property type="evidence" value="ECO:0007669"/>
    <property type="project" value="UniProtKB-KW"/>
</dbReference>
<feature type="domain" description="RPAP1 N-terminal" evidence="18">
    <location>
        <begin position="88"/>
        <end position="130"/>
    </location>
</feature>
<dbReference type="Proteomes" id="UP000283269">
    <property type="component" value="Unassembled WGS sequence"/>
</dbReference>
<organism evidence="20 21">
    <name type="scientific">Psilocybe cyanescens</name>
    <dbReference type="NCBI Taxonomy" id="93625"/>
    <lineage>
        <taxon>Eukaryota</taxon>
        <taxon>Fungi</taxon>
        <taxon>Dikarya</taxon>
        <taxon>Basidiomycota</taxon>
        <taxon>Agaricomycotina</taxon>
        <taxon>Agaricomycetes</taxon>
        <taxon>Agaricomycetidae</taxon>
        <taxon>Agaricales</taxon>
        <taxon>Agaricineae</taxon>
        <taxon>Strophariaceae</taxon>
        <taxon>Psilocybe</taxon>
    </lineage>
</organism>
<dbReference type="NCBIfam" id="TIGR01986">
    <property type="entry name" value="glut_syn_euk"/>
    <property type="match status" value="1"/>
</dbReference>
<dbReference type="GO" id="GO:0005524">
    <property type="term" value="F:ATP binding"/>
    <property type="evidence" value="ECO:0007669"/>
    <property type="project" value="UniProtKB-KW"/>
</dbReference>
<comment type="cofactor">
    <cofactor evidence="1">
        <name>Mg(2+)</name>
        <dbReference type="ChEBI" id="CHEBI:18420"/>
    </cofactor>
</comment>
<dbReference type="STRING" id="93625.A0A409WJN3"/>
<dbReference type="Pfam" id="PF03199">
    <property type="entry name" value="GSH_synthase"/>
    <property type="match status" value="1"/>
</dbReference>
<evidence type="ECO:0000259" key="19">
    <source>
        <dbReference type="Pfam" id="PF25766"/>
    </source>
</evidence>
<evidence type="ECO:0000313" key="20">
    <source>
        <dbReference type="EMBL" id="PPQ78736.1"/>
    </source>
</evidence>
<evidence type="ECO:0000256" key="14">
    <source>
        <dbReference type="ARBA" id="ARBA00023242"/>
    </source>
</evidence>
<dbReference type="EMBL" id="NHYD01003408">
    <property type="protein sequence ID" value="PPQ78736.1"/>
    <property type="molecule type" value="Genomic_DNA"/>
</dbReference>
<evidence type="ECO:0000256" key="2">
    <source>
        <dbReference type="ARBA" id="ARBA00004123"/>
    </source>
</evidence>
<keyword evidence="11" id="KW-0067">ATP-binding</keyword>
<dbReference type="OrthoDB" id="348201at2759"/>
<comment type="similarity">
    <text evidence="5">Belongs to the eukaryotic GSH synthase family.</text>
</comment>
<comment type="caution">
    <text evidence="20">The sequence shown here is derived from an EMBL/GenBank/DDBJ whole genome shotgun (WGS) entry which is preliminary data.</text>
</comment>
<evidence type="ECO:0000256" key="5">
    <source>
        <dbReference type="ARBA" id="ARBA00010385"/>
    </source>
</evidence>
<comment type="pathway">
    <text evidence="3">Sulfur metabolism; glutathione biosynthesis; glutathione from L-cysteine and L-glutamate: step 2/2.</text>
</comment>
<keyword evidence="14" id="KW-0539">Nucleus</keyword>
<sequence>MAQKPSLVGSIVERKQPSSSSTPKPFSSAKTGFPTVQHRSKSDFSRNREEVRKFGAARAKDVPSVLPSSTPFSPPPPRTSESSDWRNQISKDNEERVAQMTEEEREEERRQIIERFGANVGNILKRARLARAKASQKVSEINVREATSNTVQEPIPISSEDRPVERARSPPPSALATPSVSRPSSRADRKLRFAELEPNDVHVYESAPPSPKKRKALALPPPDPSDEKGVVSLGQWKGKMVPDQAGQVDLDPTPVPVVNEPEEPEEGSAEYIRRHFFPHAPKDDPNLAWMDVDSSSAPDSTPSSLRFDLHGNSISPSMSASLPTHLGLHHHAEGSHAGYTLDDIFLLSRSTVPAQRATMLSVLARITKRLQEVRKGRVDGMQELVGKEDELRKRILAAGVEALPSRGNVGTHAIEVVWECVVGWDLDLMDLEGVELESPSDSTIDTLPLEFFLPQVATILAQGGIPPESASQLLSILYRLAQQNATVATSIISTPKLLAAVLQTFLLTPIPHQDSSSASLPDPLALRLFHTLALSSRSNAQEIEKLADSLLRFVVFSSFDSPYPPALAITLLVSTLRLYKVLASYGLYCHIAGTAVEQLAHIEQFVISEACTSSALTIAWANLIEAWTICATDPHQSTPPHGILWTQVVGWGWNVGISELQDRLEALETDWPMWTASWNAQAAWLEGSKINAIKGGEAERSELMESVKAGFEAGKESTVVNGALCGLQKDLEAYTDGDIGAMRTMANHVSVLTSAIRLWLGCVPPHLEGVPSSPPFALPFAGLSEVTRRLLSHPLWSLVTPSNIYAHRYCREMSQFLSYYLLLSKRLPETSQSLWLAQSFSILLRLGPGDEDYAQSGIVDLTKLLTRQWAESQKIKVSPLVWDRGGLEILQPFLLNLIRPQTDLYIGPLTMTPQSIKSATSQRLPAPSAMKKLGLPLHRDWTTSPLDHLLRSADSAVFKALPMSWDSSEVEVARASLFLTKIVQESLLNFSMTSFFITREEAEFGCMKIFMLEHGQVQTDSTEEVFRDGVVEHLMEDILRPYASGSPDAHIVSSTSQEDLEKVATRFLGASVPFFQFYTDFVSLYDAISFSHPLFARLLIPPTSMRYALDYRKHLWCDFNHVVRTIRISPSQVLSADIREYFYPIEEDPQVIASYLSSLLKDNVHEFMRLVALHHIASNIWHDLREKTSGDDVETRASTLLKTVVGQSKLGVIRDIVRYRQSPSGPILLPPDCFEDLDNIKAVRLDSQLEDLTLQATTYALAHGILYLPPAEHQPTIPSAAIHAPISLFPSPFPRHLFEQGRHIQRIYNVLYARIAMDEEFLDRVMGAEEGVGKVDDFIGKLWIGWKKLRDAGLAQPLHLGLFRSDYLLHAPPNEPLSIKQVEFNTISVSFGCLSQKVSELHRYISANTDYCRSSPYLKRENLPDNDTIAGLASGLAVAHKAYNVTGSRILFVVQPGERNVFDQRPLQYELLEKYNIRVIRQTFDELATSASVDPSTSVLRVGCSEDVHPSKWIEISTVYYRSGYMPHEYPTPTHYTTRCYLEQSRAIKCPTIALQLAGGKKVQEVLTQPGVLERFLANEEKYGKDVFSAVQIEELRRSFMGMWGLDVSEDMLMPDVAAVQAGQEEFGVRKARAEALSLVLKPQREGGGNNVYKESIPAFLDTLLPQDRQAWIAMELIKSPENTGNYLIRAGGMDLQSQAPVKADVISELGIFGWALFGESTRVQEQEVGWLVRTKGRDSNEGGVATGFSVLDSLVLVD</sequence>
<feature type="compositionally biased region" description="Basic and acidic residues" evidence="15">
    <location>
        <begin position="159"/>
        <end position="168"/>
    </location>
</feature>
<evidence type="ECO:0000256" key="12">
    <source>
        <dbReference type="ARBA" id="ARBA00022842"/>
    </source>
</evidence>
<keyword evidence="7" id="KW-0436">Ligase</keyword>
<feature type="region of interest" description="Disordered" evidence="15">
    <location>
        <begin position="133"/>
        <end position="230"/>
    </location>
</feature>
<evidence type="ECO:0000256" key="6">
    <source>
        <dbReference type="ARBA" id="ARBA00012214"/>
    </source>
</evidence>
<dbReference type="InterPro" id="IPR004887">
    <property type="entry name" value="GSH_synth_subst-bd"/>
</dbReference>
<evidence type="ECO:0000256" key="10">
    <source>
        <dbReference type="ARBA" id="ARBA00022741"/>
    </source>
</evidence>
<dbReference type="SUPFAM" id="SSF56059">
    <property type="entry name" value="Glutathione synthetase ATP-binding domain-like"/>
    <property type="match status" value="1"/>
</dbReference>
<dbReference type="InterPro" id="IPR016185">
    <property type="entry name" value="PreATP-grasp_dom_sf"/>
</dbReference>
<dbReference type="Gene3D" id="3.30.470.20">
    <property type="entry name" value="ATP-grasp fold, B domain"/>
    <property type="match status" value="1"/>
</dbReference>
<dbReference type="GO" id="GO:0004363">
    <property type="term" value="F:glutathione synthase activity"/>
    <property type="evidence" value="ECO:0007669"/>
    <property type="project" value="UniProtKB-EC"/>
</dbReference>
<dbReference type="Pfam" id="PF25766">
    <property type="entry name" value="TPR_RPAP1"/>
    <property type="match status" value="1"/>
</dbReference>
<keyword evidence="10" id="KW-0547">Nucleotide-binding</keyword>
<evidence type="ECO:0000256" key="1">
    <source>
        <dbReference type="ARBA" id="ARBA00001946"/>
    </source>
</evidence>
<dbReference type="InterPro" id="IPR014049">
    <property type="entry name" value="Glutathione_synthase_N_euk"/>
</dbReference>
<comment type="similarity">
    <text evidence="4">Belongs to the RPAP1 family.</text>
</comment>
<dbReference type="Pfam" id="PF03917">
    <property type="entry name" value="GSH_synth_ATP"/>
    <property type="match status" value="1"/>
</dbReference>
<accession>A0A409WJN3</accession>
<reference evidence="20 21" key="1">
    <citation type="journal article" date="2018" name="Evol. Lett.">
        <title>Horizontal gene cluster transfer increased hallucinogenic mushroom diversity.</title>
        <authorList>
            <person name="Reynolds H.T."/>
            <person name="Vijayakumar V."/>
            <person name="Gluck-Thaler E."/>
            <person name="Korotkin H.B."/>
            <person name="Matheny P.B."/>
            <person name="Slot J.C."/>
        </authorList>
    </citation>
    <scope>NUCLEOTIDE SEQUENCE [LARGE SCALE GENOMIC DNA]</scope>
    <source>
        <strain evidence="20 21">2631</strain>
    </source>
</reference>
<feature type="compositionally biased region" description="Basic and acidic residues" evidence="15">
    <location>
        <begin position="40"/>
        <end position="61"/>
    </location>
</feature>
<feature type="compositionally biased region" description="Basic and acidic residues" evidence="15">
    <location>
        <begin position="185"/>
        <end position="203"/>
    </location>
</feature>
<evidence type="ECO:0000256" key="4">
    <source>
        <dbReference type="ARBA" id="ARBA00009953"/>
    </source>
</evidence>
<dbReference type="Gene3D" id="3.30.1490.80">
    <property type="match status" value="1"/>
</dbReference>
<comment type="subcellular location">
    <subcellularLocation>
        <location evidence="2">Nucleus</location>
    </subcellularLocation>
</comment>
<dbReference type="InParanoid" id="A0A409WJN3"/>
<evidence type="ECO:0000256" key="15">
    <source>
        <dbReference type="SAM" id="MobiDB-lite"/>
    </source>
</evidence>
<name>A0A409WJN3_PSICY</name>
<keyword evidence="13" id="KW-0804">Transcription</keyword>
<dbReference type="InterPro" id="IPR037013">
    <property type="entry name" value="GSH-S_sub-bd_sf"/>
</dbReference>
<dbReference type="InterPro" id="IPR013930">
    <property type="entry name" value="RPAP1_N"/>
</dbReference>
<dbReference type="InterPro" id="IPR014709">
    <property type="entry name" value="Glutathione_synthase_C_euk"/>
</dbReference>
<feature type="domain" description="RPAP1 C-terminal" evidence="17">
    <location>
        <begin position="304"/>
        <end position="370"/>
    </location>
</feature>
<feature type="domain" description="Glutathione synthase substrate-binding" evidence="16">
    <location>
        <begin position="1450"/>
        <end position="1558"/>
    </location>
</feature>
<dbReference type="PANTHER" id="PTHR11130:SF0">
    <property type="entry name" value="GLUTATHIONE SYNTHETASE"/>
    <property type="match status" value="1"/>
</dbReference>
<dbReference type="GO" id="GO:0043295">
    <property type="term" value="F:glutathione binding"/>
    <property type="evidence" value="ECO:0007669"/>
    <property type="project" value="TreeGrafter"/>
</dbReference>
<dbReference type="Pfam" id="PF08620">
    <property type="entry name" value="RPAP1_C"/>
    <property type="match status" value="1"/>
</dbReference>
<dbReference type="Pfam" id="PF08621">
    <property type="entry name" value="RPAP1_N"/>
    <property type="match status" value="1"/>
</dbReference>
<evidence type="ECO:0000313" key="21">
    <source>
        <dbReference type="Proteomes" id="UP000283269"/>
    </source>
</evidence>
<dbReference type="GO" id="GO:0005829">
    <property type="term" value="C:cytosol"/>
    <property type="evidence" value="ECO:0007669"/>
    <property type="project" value="TreeGrafter"/>
</dbReference>
<dbReference type="PANTHER" id="PTHR11130">
    <property type="entry name" value="GLUTATHIONE SYNTHETASE"/>
    <property type="match status" value="1"/>
</dbReference>
<evidence type="ECO:0000256" key="11">
    <source>
        <dbReference type="ARBA" id="ARBA00022840"/>
    </source>
</evidence>
<keyword evidence="9" id="KW-0479">Metal-binding</keyword>
<dbReference type="UniPathway" id="UPA00142">
    <property type="reaction ID" value="UER00210"/>
</dbReference>
<keyword evidence="21" id="KW-1185">Reference proteome</keyword>
<evidence type="ECO:0000259" key="17">
    <source>
        <dbReference type="Pfam" id="PF08620"/>
    </source>
</evidence>
<evidence type="ECO:0000256" key="9">
    <source>
        <dbReference type="ARBA" id="ARBA00022723"/>
    </source>
</evidence>
<evidence type="ECO:0000259" key="16">
    <source>
        <dbReference type="Pfam" id="PF03199"/>
    </source>
</evidence>
<dbReference type="InterPro" id="IPR057989">
    <property type="entry name" value="TPR_RPAP1/MINIYO-like"/>
</dbReference>
<keyword evidence="8" id="KW-0317">Glutathione biosynthesis</keyword>
<dbReference type="Gene3D" id="3.40.50.1760">
    <property type="entry name" value="Glutathione synthase, substrate-binding domain superfamily, eukaryotic"/>
    <property type="match status" value="1"/>
</dbReference>
<evidence type="ECO:0000256" key="3">
    <source>
        <dbReference type="ARBA" id="ARBA00004965"/>
    </source>
</evidence>
<dbReference type="SUPFAM" id="SSF52440">
    <property type="entry name" value="PreATP-grasp domain"/>
    <property type="match status" value="1"/>
</dbReference>
<protein>
    <recommendedName>
        <fullName evidence="6">glutathione synthase</fullName>
        <ecNumber evidence="6">6.3.2.3</ecNumber>
    </recommendedName>
</protein>
<gene>
    <name evidence="20" type="ORF">CVT25_010739</name>
</gene>